<dbReference type="EMBL" id="JANBUL010000160">
    <property type="protein sequence ID" value="KAJ2779850.1"/>
    <property type="molecule type" value="Genomic_DNA"/>
</dbReference>
<feature type="transmembrane region" description="Helical" evidence="2">
    <location>
        <begin position="250"/>
        <end position="273"/>
    </location>
</feature>
<feature type="transmembrane region" description="Helical" evidence="2">
    <location>
        <begin position="49"/>
        <end position="71"/>
    </location>
</feature>
<accession>A0A9W8H620</accession>
<protein>
    <submittedName>
        <fullName evidence="3">Uncharacterized protein</fullName>
    </submittedName>
</protein>
<sequence length="404" mass="43940">MNNISPHEVAAARILATALAAVGLALALVTLALWVVLCRRRQDIACVTIVRAILLLQILEGARCVFELVTIHVGSAADGGCRAIVFFALVTTAAPLNLSVVCMLYLQAVLLHQAQLHRRRLRVALLAAVAGYTLVPAMFVLFIPARTAGMASFCDFYDAPSRRLFVFKWLVSYIWITLTCIAGLYSIVAMVASIVHRSQKVRRRLCSTSSAELDTPGGSISSELNATVVKESLQRRRQSSGQIVAKTLRAMVWFSVVPVVCLGFNTVYSIVWYRTQQQPLAVFIVDRVLQFLAVPLYSLSFYLNPSIRRALGSHLCGWRDPEARFSAATQHTLCSQQAFYSMSAPGQAIETRSTVRSSPRSPESSASSHSTHSKAASTGASDASDSTASVETDDATEAAGQQRR</sequence>
<evidence type="ECO:0000313" key="4">
    <source>
        <dbReference type="Proteomes" id="UP001140217"/>
    </source>
</evidence>
<feature type="transmembrane region" description="Helical" evidence="2">
    <location>
        <begin position="279"/>
        <end position="303"/>
    </location>
</feature>
<proteinExistence type="predicted"/>
<feature type="region of interest" description="Disordered" evidence="1">
    <location>
        <begin position="350"/>
        <end position="404"/>
    </location>
</feature>
<feature type="transmembrane region" description="Helical" evidence="2">
    <location>
        <begin position="83"/>
        <end position="111"/>
    </location>
</feature>
<feature type="transmembrane region" description="Helical" evidence="2">
    <location>
        <begin position="173"/>
        <end position="195"/>
    </location>
</feature>
<evidence type="ECO:0000256" key="1">
    <source>
        <dbReference type="SAM" id="MobiDB-lite"/>
    </source>
</evidence>
<gene>
    <name evidence="3" type="ORF">H4R18_003777</name>
</gene>
<organism evidence="3 4">
    <name type="scientific">Coemansia javaensis</name>
    <dbReference type="NCBI Taxonomy" id="2761396"/>
    <lineage>
        <taxon>Eukaryota</taxon>
        <taxon>Fungi</taxon>
        <taxon>Fungi incertae sedis</taxon>
        <taxon>Zoopagomycota</taxon>
        <taxon>Kickxellomycotina</taxon>
        <taxon>Kickxellomycetes</taxon>
        <taxon>Kickxellales</taxon>
        <taxon>Kickxellaceae</taxon>
        <taxon>Coemansia</taxon>
    </lineage>
</organism>
<feature type="compositionally biased region" description="Low complexity" evidence="1">
    <location>
        <begin position="351"/>
        <end position="390"/>
    </location>
</feature>
<keyword evidence="4" id="KW-1185">Reference proteome</keyword>
<dbReference type="AlphaFoldDB" id="A0A9W8H620"/>
<keyword evidence="2" id="KW-0472">Membrane</keyword>
<name>A0A9W8H620_9FUNG</name>
<dbReference type="OrthoDB" id="5597070at2759"/>
<dbReference type="Proteomes" id="UP001140217">
    <property type="component" value="Unassembled WGS sequence"/>
</dbReference>
<keyword evidence="2" id="KW-0812">Transmembrane</keyword>
<comment type="caution">
    <text evidence="3">The sequence shown here is derived from an EMBL/GenBank/DDBJ whole genome shotgun (WGS) entry which is preliminary data.</text>
</comment>
<evidence type="ECO:0000256" key="2">
    <source>
        <dbReference type="SAM" id="Phobius"/>
    </source>
</evidence>
<evidence type="ECO:0000313" key="3">
    <source>
        <dbReference type="EMBL" id="KAJ2779850.1"/>
    </source>
</evidence>
<feature type="transmembrane region" description="Helical" evidence="2">
    <location>
        <begin position="123"/>
        <end position="143"/>
    </location>
</feature>
<feature type="transmembrane region" description="Helical" evidence="2">
    <location>
        <begin position="12"/>
        <end position="37"/>
    </location>
</feature>
<reference evidence="3" key="1">
    <citation type="submission" date="2022-07" db="EMBL/GenBank/DDBJ databases">
        <title>Phylogenomic reconstructions and comparative analyses of Kickxellomycotina fungi.</title>
        <authorList>
            <person name="Reynolds N.K."/>
            <person name="Stajich J.E."/>
            <person name="Barry K."/>
            <person name="Grigoriev I.V."/>
            <person name="Crous P."/>
            <person name="Smith M.E."/>
        </authorList>
    </citation>
    <scope>NUCLEOTIDE SEQUENCE</scope>
    <source>
        <strain evidence="3">NBRC 105414</strain>
    </source>
</reference>
<keyword evidence="2" id="KW-1133">Transmembrane helix</keyword>